<dbReference type="EMBL" id="BJMH01000004">
    <property type="protein sequence ID" value="GEB31638.1"/>
    <property type="molecule type" value="Genomic_DNA"/>
</dbReference>
<dbReference type="AlphaFoldDB" id="A0A4Y3PK47"/>
<dbReference type="Proteomes" id="UP000316882">
    <property type="component" value="Unassembled WGS sequence"/>
</dbReference>
<evidence type="ECO:0000313" key="2">
    <source>
        <dbReference type="Proteomes" id="UP000316882"/>
    </source>
</evidence>
<organism evidence="1 2">
    <name type="scientific">Brevibacillus parabrevis</name>
    <dbReference type="NCBI Taxonomy" id="54914"/>
    <lineage>
        <taxon>Bacteria</taxon>
        <taxon>Bacillati</taxon>
        <taxon>Bacillota</taxon>
        <taxon>Bacilli</taxon>
        <taxon>Bacillales</taxon>
        <taxon>Paenibacillaceae</taxon>
        <taxon>Brevibacillus</taxon>
    </lineage>
</organism>
<gene>
    <name evidence="1" type="ORF">BPA01_12180</name>
</gene>
<keyword evidence="2" id="KW-1185">Reference proteome</keyword>
<name>A0A4Y3PK47_BREPA</name>
<proteinExistence type="predicted"/>
<evidence type="ECO:0000313" key="1">
    <source>
        <dbReference type="EMBL" id="GEB31638.1"/>
    </source>
</evidence>
<accession>A0A4Y3PK47</accession>
<reference evidence="1 2" key="1">
    <citation type="submission" date="2019-06" db="EMBL/GenBank/DDBJ databases">
        <title>Whole genome shotgun sequence of Brevibacillus parabrevis NBRC 12334.</title>
        <authorList>
            <person name="Hosoyama A."/>
            <person name="Uohara A."/>
            <person name="Ohji S."/>
            <person name="Ichikawa N."/>
        </authorList>
    </citation>
    <scope>NUCLEOTIDE SEQUENCE [LARGE SCALE GENOMIC DNA]</scope>
    <source>
        <strain evidence="1 2">NBRC 12334</strain>
    </source>
</reference>
<protein>
    <submittedName>
        <fullName evidence="1">Uncharacterized protein</fullName>
    </submittedName>
</protein>
<sequence>MYVNSVEEAIFKVKTVGECKINDKFLLPSVIDQLNRLGIKHDIQHTSLDWTIKGK</sequence>
<comment type="caution">
    <text evidence="1">The sequence shown here is derived from an EMBL/GenBank/DDBJ whole genome shotgun (WGS) entry which is preliminary data.</text>
</comment>